<feature type="coiled-coil region" evidence="5">
    <location>
        <begin position="91"/>
        <end position="170"/>
    </location>
</feature>
<keyword evidence="3" id="KW-0862">Zinc</keyword>
<feature type="compositionally biased region" description="Acidic residues" evidence="6">
    <location>
        <begin position="324"/>
        <end position="336"/>
    </location>
</feature>
<dbReference type="SUPFAM" id="SSF57850">
    <property type="entry name" value="RING/U-box"/>
    <property type="match status" value="1"/>
</dbReference>
<keyword evidence="9" id="KW-1185">Reference proteome</keyword>
<evidence type="ECO:0000256" key="4">
    <source>
        <dbReference type="PROSITE-ProRule" id="PRU00175"/>
    </source>
</evidence>
<reference evidence="8 9" key="1">
    <citation type="submission" date="2017-06" db="EMBL/GenBank/DDBJ databases">
        <title>A platform for efficient transgenesis in Macrostomum lignano, a flatworm model organism for stem cell research.</title>
        <authorList>
            <person name="Berezikov E."/>
        </authorList>
    </citation>
    <scope>NUCLEOTIDE SEQUENCE [LARGE SCALE GENOMIC DNA]</scope>
    <source>
        <strain evidence="8">DV1</strain>
        <tissue evidence="8">Whole organism</tissue>
    </source>
</reference>
<feature type="region of interest" description="Disordered" evidence="6">
    <location>
        <begin position="249"/>
        <end position="277"/>
    </location>
</feature>
<dbReference type="GO" id="GO:0016567">
    <property type="term" value="P:protein ubiquitination"/>
    <property type="evidence" value="ECO:0007669"/>
    <property type="project" value="TreeGrafter"/>
</dbReference>
<dbReference type="STRING" id="282301.A0A267FC34"/>
<dbReference type="GO" id="GO:0005634">
    <property type="term" value="C:nucleus"/>
    <property type="evidence" value="ECO:0007669"/>
    <property type="project" value="TreeGrafter"/>
</dbReference>
<protein>
    <recommendedName>
        <fullName evidence="7">RING-type domain-containing protein</fullName>
    </recommendedName>
</protein>
<name>A0A267FC34_9PLAT</name>
<comment type="caution">
    <text evidence="8">The sequence shown here is derived from an EMBL/GenBank/DDBJ whole genome shotgun (WGS) entry which is preliminary data.</text>
</comment>
<dbReference type="Proteomes" id="UP000215902">
    <property type="component" value="Unassembled WGS sequence"/>
</dbReference>
<keyword evidence="1" id="KW-0479">Metal-binding</keyword>
<evidence type="ECO:0000256" key="5">
    <source>
        <dbReference type="SAM" id="Coils"/>
    </source>
</evidence>
<organism evidence="8 9">
    <name type="scientific">Macrostomum lignano</name>
    <dbReference type="NCBI Taxonomy" id="282301"/>
    <lineage>
        <taxon>Eukaryota</taxon>
        <taxon>Metazoa</taxon>
        <taxon>Spiralia</taxon>
        <taxon>Lophotrochozoa</taxon>
        <taxon>Platyhelminthes</taxon>
        <taxon>Rhabditophora</taxon>
        <taxon>Macrostomorpha</taxon>
        <taxon>Macrostomida</taxon>
        <taxon>Macrostomidae</taxon>
        <taxon>Macrostomum</taxon>
    </lineage>
</organism>
<feature type="region of interest" description="Disordered" evidence="6">
    <location>
        <begin position="426"/>
        <end position="458"/>
    </location>
</feature>
<evidence type="ECO:0000256" key="1">
    <source>
        <dbReference type="ARBA" id="ARBA00022723"/>
    </source>
</evidence>
<dbReference type="SMART" id="SM00744">
    <property type="entry name" value="RINGv"/>
    <property type="match status" value="1"/>
</dbReference>
<dbReference type="PROSITE" id="PS50089">
    <property type="entry name" value="ZF_RING_2"/>
    <property type="match status" value="1"/>
</dbReference>
<feature type="region of interest" description="Disordered" evidence="6">
    <location>
        <begin position="293"/>
        <end position="360"/>
    </location>
</feature>
<sequence length="498" mass="53835">MVGYSCSVCRDAVPCSASSCCALPCGHVFHQACADTWLATSRCCPLCRVRVPPKPGPLKLFFSSEDSTMDCSVVDAGGDSASTAADLRVRVDELSSLLRGEQEARESAELRLAAAEADLAEAGRQKLRMQKSLDVASLQVSQLQSCASQLEDASREADRWRKEARECRESLTLYEHLRAVVEGDAAEAERQLAECGSAGATQASVRELMTIGMQLRRHLDRARREKRDLLTRANHAEVRLRRAKERLTAMQQQQQLGATGTPSNQRRGPSASVGCQTDGGSVVECLQESPAAACPRSPVFRGSSARQQRRQPQPVNDSMAVVVLDDDEDEEIDGNDDGVSPLTGLASWRPTPSSVESPMLRTPLNPFRRAHSATSVVVLSQQRPQQQQSQPQFLPPQPPSRPPPPKAVIGPTNADRVAIPSAALLASRSSSAAPQSPIRPKIRSVLSRRNPAGGGQFDCQRRLRPVEEWGVAVQPAAAESRSTFILSRVTAEAVVPSS</sequence>
<gene>
    <name evidence="8" type="ORF">BOX15_Mlig028382g1</name>
</gene>
<feature type="compositionally biased region" description="Pro residues" evidence="6">
    <location>
        <begin position="393"/>
        <end position="406"/>
    </location>
</feature>
<dbReference type="GO" id="GO:0008270">
    <property type="term" value="F:zinc ion binding"/>
    <property type="evidence" value="ECO:0007669"/>
    <property type="project" value="UniProtKB-KW"/>
</dbReference>
<evidence type="ECO:0000256" key="6">
    <source>
        <dbReference type="SAM" id="MobiDB-lite"/>
    </source>
</evidence>
<dbReference type="InterPro" id="IPR052639">
    <property type="entry name" value="TRAIP_ubiq-protein_ligase"/>
</dbReference>
<dbReference type="InterPro" id="IPR011016">
    <property type="entry name" value="Znf_RING-CH"/>
</dbReference>
<dbReference type="InterPro" id="IPR013083">
    <property type="entry name" value="Znf_RING/FYVE/PHD"/>
</dbReference>
<dbReference type="Pfam" id="PF13639">
    <property type="entry name" value="zf-RING_2"/>
    <property type="match status" value="1"/>
</dbReference>
<dbReference type="OrthoDB" id="8062037at2759"/>
<evidence type="ECO:0000313" key="9">
    <source>
        <dbReference type="Proteomes" id="UP000215902"/>
    </source>
</evidence>
<accession>A0A267FC34</accession>
<dbReference type="PANTHER" id="PTHR46569">
    <property type="entry name" value="E3 UBIQUITIN-PROTEIN LIGASE TRAIP"/>
    <property type="match status" value="1"/>
</dbReference>
<feature type="compositionally biased region" description="Low complexity" evidence="6">
    <location>
        <begin position="379"/>
        <end position="392"/>
    </location>
</feature>
<dbReference type="PANTHER" id="PTHR46569:SF1">
    <property type="entry name" value="E3 UBIQUITIN-PROTEIN LIGASE RFWD3-RELATED"/>
    <property type="match status" value="1"/>
</dbReference>
<evidence type="ECO:0000256" key="2">
    <source>
        <dbReference type="ARBA" id="ARBA00022771"/>
    </source>
</evidence>
<dbReference type="GO" id="GO:0090734">
    <property type="term" value="C:site of DNA damage"/>
    <property type="evidence" value="ECO:0007669"/>
    <property type="project" value="TreeGrafter"/>
</dbReference>
<evidence type="ECO:0000259" key="7">
    <source>
        <dbReference type="PROSITE" id="PS50089"/>
    </source>
</evidence>
<dbReference type="EMBL" id="NIVC01001171">
    <property type="protein sequence ID" value="PAA71326.1"/>
    <property type="molecule type" value="Genomic_DNA"/>
</dbReference>
<feature type="compositionally biased region" description="Low complexity" evidence="6">
    <location>
        <begin position="426"/>
        <end position="439"/>
    </location>
</feature>
<keyword evidence="2 4" id="KW-0863">Zinc-finger</keyword>
<dbReference type="InterPro" id="IPR001841">
    <property type="entry name" value="Znf_RING"/>
</dbReference>
<feature type="domain" description="RING-type" evidence="7">
    <location>
        <begin position="6"/>
        <end position="48"/>
    </location>
</feature>
<dbReference type="GO" id="GO:0061630">
    <property type="term" value="F:ubiquitin protein ligase activity"/>
    <property type="evidence" value="ECO:0007669"/>
    <property type="project" value="TreeGrafter"/>
</dbReference>
<feature type="region of interest" description="Disordered" evidence="6">
    <location>
        <begin position="372"/>
        <end position="414"/>
    </location>
</feature>
<proteinExistence type="predicted"/>
<evidence type="ECO:0000256" key="3">
    <source>
        <dbReference type="ARBA" id="ARBA00022833"/>
    </source>
</evidence>
<dbReference type="GO" id="GO:0031297">
    <property type="term" value="P:replication fork processing"/>
    <property type="evidence" value="ECO:0007669"/>
    <property type="project" value="TreeGrafter"/>
</dbReference>
<dbReference type="SMART" id="SM00184">
    <property type="entry name" value="RING"/>
    <property type="match status" value="1"/>
</dbReference>
<keyword evidence="5" id="KW-0175">Coiled coil</keyword>
<dbReference type="Gene3D" id="3.30.40.10">
    <property type="entry name" value="Zinc/RING finger domain, C3HC4 (zinc finger)"/>
    <property type="match status" value="1"/>
</dbReference>
<dbReference type="AlphaFoldDB" id="A0A267FC34"/>
<evidence type="ECO:0000313" key="8">
    <source>
        <dbReference type="EMBL" id="PAA71326.1"/>
    </source>
</evidence>